<feature type="transmembrane region" description="Helical" evidence="1">
    <location>
        <begin position="152"/>
        <end position="177"/>
    </location>
</feature>
<comment type="caution">
    <text evidence="2">The sequence shown here is derived from an EMBL/GenBank/DDBJ whole genome shotgun (WGS) entry which is preliminary data.</text>
</comment>
<dbReference type="OrthoDB" id="1118259at2"/>
<gene>
    <name evidence="2" type="ORF">IL45_13660</name>
</gene>
<feature type="transmembrane region" description="Helical" evidence="1">
    <location>
        <begin position="183"/>
        <end position="203"/>
    </location>
</feature>
<feature type="transmembrane region" description="Helical" evidence="1">
    <location>
        <begin position="104"/>
        <end position="124"/>
    </location>
</feature>
<protein>
    <submittedName>
        <fullName evidence="2">Short-chain dehydrogenase</fullName>
    </submittedName>
</protein>
<dbReference type="Proteomes" id="UP000028531">
    <property type="component" value="Unassembled WGS sequence"/>
</dbReference>
<feature type="transmembrane region" description="Helical" evidence="1">
    <location>
        <begin position="37"/>
        <end position="55"/>
    </location>
</feature>
<sequence length="206" mass="23304">MSDTAKRHKSKFKFNRAHRYYKLTGFYSFVVESIKKSMPPVLVVVGILAAIHFWVMDIPSMLELAVEKLPDYGVLAFFYLSETILGLIPPELFIAWAGKTATPILNLSLIALFSYLGGMTAYFLGRRALKIPSIHYYLEVRMAKQLVMARKWGGILIAVGALLPLPFSISSLVAGMLKYDFKWWLIIGLLRFVRFAIYGAAIFQVV</sequence>
<evidence type="ECO:0000256" key="1">
    <source>
        <dbReference type="SAM" id="Phobius"/>
    </source>
</evidence>
<accession>A0A084JW30</accession>
<proteinExistence type="predicted"/>
<feature type="transmembrane region" description="Helical" evidence="1">
    <location>
        <begin position="76"/>
        <end position="98"/>
    </location>
</feature>
<evidence type="ECO:0000313" key="3">
    <source>
        <dbReference type="Proteomes" id="UP000028531"/>
    </source>
</evidence>
<organism evidence="2 3">
    <name type="scientific">Nonlabens ulvanivorans</name>
    <name type="common">Persicivirga ulvanivorans</name>
    <dbReference type="NCBI Taxonomy" id="906888"/>
    <lineage>
        <taxon>Bacteria</taxon>
        <taxon>Pseudomonadati</taxon>
        <taxon>Bacteroidota</taxon>
        <taxon>Flavobacteriia</taxon>
        <taxon>Flavobacteriales</taxon>
        <taxon>Flavobacteriaceae</taxon>
        <taxon>Nonlabens</taxon>
    </lineage>
</organism>
<keyword evidence="1" id="KW-0472">Membrane</keyword>
<name>A0A084JW30_NONUL</name>
<evidence type="ECO:0000313" key="2">
    <source>
        <dbReference type="EMBL" id="KEZ93164.1"/>
    </source>
</evidence>
<keyword evidence="1" id="KW-0812">Transmembrane</keyword>
<dbReference type="EMBL" id="JPJI01000032">
    <property type="protein sequence ID" value="KEZ93164.1"/>
    <property type="molecule type" value="Genomic_DNA"/>
</dbReference>
<keyword evidence="1" id="KW-1133">Transmembrane helix</keyword>
<dbReference type="RefSeq" id="WP_036584839.1">
    <property type="nucleotide sequence ID" value="NZ_CP138994.1"/>
</dbReference>
<dbReference type="AlphaFoldDB" id="A0A084JW30"/>
<reference evidence="2 3" key="1">
    <citation type="submission" date="2014-07" db="EMBL/GenBank/DDBJ databases">
        <title>Draft genome sequence of Nonlabens ulvanivorans, an ulvan degrading bacterium.</title>
        <authorList>
            <person name="Kopel M."/>
            <person name="Helbert W."/>
            <person name="Henrissat B."/>
            <person name="Doniger T."/>
            <person name="Banin E."/>
        </authorList>
    </citation>
    <scope>NUCLEOTIDE SEQUENCE [LARGE SCALE GENOMIC DNA]</scope>
    <source>
        <strain evidence="2 3">PLR</strain>
    </source>
</reference>